<feature type="compositionally biased region" description="Low complexity" evidence="1">
    <location>
        <begin position="1"/>
        <end position="25"/>
    </location>
</feature>
<proteinExistence type="predicted"/>
<evidence type="ECO:0000313" key="4">
    <source>
        <dbReference type="Proteomes" id="UP000001449"/>
    </source>
</evidence>
<dbReference type="GO" id="GO:0005737">
    <property type="term" value="C:cytoplasm"/>
    <property type="evidence" value="ECO:0000318"/>
    <property type="project" value="GO_Central"/>
</dbReference>
<dbReference type="GO" id="GO:0031625">
    <property type="term" value="F:ubiquitin protein ligase binding"/>
    <property type="evidence" value="ECO:0000318"/>
    <property type="project" value="GO_Central"/>
</dbReference>
<dbReference type="Gene3D" id="3.10.20.90">
    <property type="entry name" value="Phosphatidylinositol 3-kinase Catalytic Subunit, Chain A, domain 1"/>
    <property type="match status" value="1"/>
</dbReference>
<dbReference type="CDD" id="cd14733">
    <property type="entry name" value="BACK"/>
    <property type="match status" value="1"/>
</dbReference>
<accession>B8BVE2</accession>
<dbReference type="RefSeq" id="XP_002288002.1">
    <property type="nucleotide sequence ID" value="XM_002287966.1"/>
</dbReference>
<dbReference type="eggNOG" id="KOG1987">
    <property type="taxonomic scope" value="Eukaryota"/>
</dbReference>
<dbReference type="KEGG" id="tps:THAPSDRAFT_21464"/>
<gene>
    <name evidence="3" type="ORF">THAPSDRAFT_21464</name>
</gene>
<dbReference type="CDD" id="cd01763">
    <property type="entry name" value="Ubl_SUMO_like"/>
    <property type="match status" value="1"/>
</dbReference>
<dbReference type="SUPFAM" id="SSF54695">
    <property type="entry name" value="POZ domain"/>
    <property type="match status" value="1"/>
</dbReference>
<keyword evidence="4" id="KW-1185">Reference proteome</keyword>
<dbReference type="PROSITE" id="PS50097">
    <property type="entry name" value="BTB"/>
    <property type="match status" value="1"/>
</dbReference>
<dbReference type="Gene3D" id="1.25.40.420">
    <property type="match status" value="1"/>
</dbReference>
<dbReference type="SMART" id="SM00225">
    <property type="entry name" value="BTB"/>
    <property type="match status" value="1"/>
</dbReference>
<feature type="region of interest" description="Disordered" evidence="1">
    <location>
        <begin position="1"/>
        <end position="26"/>
    </location>
</feature>
<dbReference type="Pfam" id="PF00651">
    <property type="entry name" value="BTB"/>
    <property type="match status" value="1"/>
</dbReference>
<feature type="region of interest" description="Disordered" evidence="1">
    <location>
        <begin position="420"/>
        <end position="440"/>
    </location>
</feature>
<sequence>MAANPARQGGAGAAAQGGNNGNQNNMNEHVEFTVRAEEDLYLTGSENTIRRVTADTNYSCLMLKTQRFSSLFRHYAKYHGLRKDDLEYYFVNPLENEDTPESVHLQRGDIIMVRKKRKAEVPEPAADDSEFFKDMKELLDDEEHMDTLFLVHANPLSRASVMGGGEGTKGGDAAIVPGNESKKRKIGGDSGSSNSNNKSNNSSISSDNNNAMDNDTDLVEIRAHKCILTARADYFKALFRKSAGENSSGEKVGTFKESTECIIRVEPYFSPKIVRLMLEFLYTNRIECLKVSSRVTSSGMVTSPQNVSTDELLSILHLADMWQLRDLKRLVEHELIRSHMHVDNVARMFCATEDFHAKRLNKSCLEFIMENYREVTGSVSFQEELKNYPHLCIPVLKAAAELIPEPAYKKARLSGMGDLGSTPGSAAGGIASSPVPDSDH</sequence>
<dbReference type="Gene3D" id="3.30.710.10">
    <property type="entry name" value="Potassium Channel Kv1.1, Chain A"/>
    <property type="match status" value="1"/>
</dbReference>
<dbReference type="InterPro" id="IPR000210">
    <property type="entry name" value="BTB/POZ_dom"/>
</dbReference>
<feature type="region of interest" description="Disordered" evidence="1">
    <location>
        <begin position="161"/>
        <end position="211"/>
    </location>
</feature>
<feature type="compositionally biased region" description="Low complexity" evidence="1">
    <location>
        <begin position="191"/>
        <end position="210"/>
    </location>
</feature>
<protein>
    <recommendedName>
        <fullName evidence="2">BTB domain-containing protein</fullName>
    </recommendedName>
</protein>
<dbReference type="InterPro" id="IPR011333">
    <property type="entry name" value="SKP1/BTB/POZ_sf"/>
</dbReference>
<dbReference type="HOGENOM" id="CLU_050788_0_0_1"/>
<dbReference type="Proteomes" id="UP000001449">
    <property type="component" value="Chromosome 2"/>
</dbReference>
<organism evidence="3 4">
    <name type="scientific">Thalassiosira pseudonana</name>
    <name type="common">Marine diatom</name>
    <name type="synonym">Cyclotella nana</name>
    <dbReference type="NCBI Taxonomy" id="35128"/>
    <lineage>
        <taxon>Eukaryota</taxon>
        <taxon>Sar</taxon>
        <taxon>Stramenopiles</taxon>
        <taxon>Ochrophyta</taxon>
        <taxon>Bacillariophyta</taxon>
        <taxon>Coscinodiscophyceae</taxon>
        <taxon>Thalassiosirophycidae</taxon>
        <taxon>Thalassiosirales</taxon>
        <taxon>Thalassiosiraceae</taxon>
        <taxon>Thalassiosira</taxon>
    </lineage>
</organism>
<dbReference type="PANTHER" id="PTHR24413">
    <property type="entry name" value="SPECKLE-TYPE POZ PROTEIN"/>
    <property type="match status" value="1"/>
</dbReference>
<dbReference type="InParanoid" id="B8BVE2"/>
<dbReference type="STRING" id="35128.B8BVE2"/>
<dbReference type="GO" id="GO:0043161">
    <property type="term" value="P:proteasome-mediated ubiquitin-dependent protein catabolic process"/>
    <property type="evidence" value="ECO:0000318"/>
    <property type="project" value="GO_Central"/>
</dbReference>
<dbReference type="GO" id="GO:0030162">
    <property type="term" value="P:regulation of proteolysis"/>
    <property type="evidence" value="ECO:0000318"/>
    <property type="project" value="GO_Central"/>
</dbReference>
<dbReference type="PaxDb" id="35128-Thaps21464"/>
<dbReference type="EMBL" id="CM000639">
    <property type="protein sequence ID" value="EED95445.1"/>
    <property type="molecule type" value="Genomic_DNA"/>
</dbReference>
<reference evidence="3 4" key="2">
    <citation type="journal article" date="2008" name="Nature">
        <title>The Phaeodactylum genome reveals the evolutionary history of diatom genomes.</title>
        <authorList>
            <person name="Bowler C."/>
            <person name="Allen A.E."/>
            <person name="Badger J.H."/>
            <person name="Grimwood J."/>
            <person name="Jabbari K."/>
            <person name="Kuo A."/>
            <person name="Maheswari U."/>
            <person name="Martens C."/>
            <person name="Maumus F."/>
            <person name="Otillar R.P."/>
            <person name="Rayko E."/>
            <person name="Salamov A."/>
            <person name="Vandepoele K."/>
            <person name="Beszteri B."/>
            <person name="Gruber A."/>
            <person name="Heijde M."/>
            <person name="Katinka M."/>
            <person name="Mock T."/>
            <person name="Valentin K."/>
            <person name="Verret F."/>
            <person name="Berges J.A."/>
            <person name="Brownlee C."/>
            <person name="Cadoret J.P."/>
            <person name="Chiovitti A."/>
            <person name="Choi C.J."/>
            <person name="Coesel S."/>
            <person name="De Martino A."/>
            <person name="Detter J.C."/>
            <person name="Durkin C."/>
            <person name="Falciatore A."/>
            <person name="Fournet J."/>
            <person name="Haruta M."/>
            <person name="Huysman M.J."/>
            <person name="Jenkins B.D."/>
            <person name="Jiroutova K."/>
            <person name="Jorgensen R.E."/>
            <person name="Joubert Y."/>
            <person name="Kaplan A."/>
            <person name="Kroger N."/>
            <person name="Kroth P.G."/>
            <person name="La Roche J."/>
            <person name="Lindquist E."/>
            <person name="Lommer M."/>
            <person name="Martin-Jezequel V."/>
            <person name="Lopez P.J."/>
            <person name="Lucas S."/>
            <person name="Mangogna M."/>
            <person name="McGinnis K."/>
            <person name="Medlin L.K."/>
            <person name="Montsant A."/>
            <person name="Oudot-Le Secq M.P."/>
            <person name="Napoli C."/>
            <person name="Obornik M."/>
            <person name="Parker M.S."/>
            <person name="Petit J.L."/>
            <person name="Porcel B.M."/>
            <person name="Poulsen N."/>
            <person name="Robison M."/>
            <person name="Rychlewski L."/>
            <person name="Rynearson T.A."/>
            <person name="Schmutz J."/>
            <person name="Shapiro H."/>
            <person name="Siaut M."/>
            <person name="Stanley M."/>
            <person name="Sussman M.R."/>
            <person name="Taylor A.R."/>
            <person name="Vardi A."/>
            <person name="von Dassow P."/>
            <person name="Vyverman W."/>
            <person name="Willis A."/>
            <person name="Wyrwicz L.S."/>
            <person name="Rokhsar D.S."/>
            <person name="Weissenbach J."/>
            <person name="Armbrust E.V."/>
            <person name="Green B.R."/>
            <person name="Van de Peer Y."/>
            <person name="Grigoriev I.V."/>
        </authorList>
    </citation>
    <scope>NUCLEOTIDE SEQUENCE [LARGE SCALE GENOMIC DNA]</scope>
    <source>
        <strain evidence="3 4">CCMP1335</strain>
    </source>
</reference>
<dbReference type="GeneID" id="7452469"/>
<evidence type="ECO:0000256" key="1">
    <source>
        <dbReference type="SAM" id="MobiDB-lite"/>
    </source>
</evidence>
<evidence type="ECO:0000259" key="2">
    <source>
        <dbReference type="PROSITE" id="PS50097"/>
    </source>
</evidence>
<feature type="domain" description="BTB" evidence="2">
    <location>
        <begin position="206"/>
        <end position="290"/>
    </location>
</feature>
<reference evidence="3 4" key="1">
    <citation type="journal article" date="2004" name="Science">
        <title>The genome of the diatom Thalassiosira pseudonana: ecology, evolution, and metabolism.</title>
        <authorList>
            <person name="Armbrust E.V."/>
            <person name="Berges J.A."/>
            <person name="Bowler C."/>
            <person name="Green B.R."/>
            <person name="Martinez D."/>
            <person name="Putnam N.H."/>
            <person name="Zhou S."/>
            <person name="Allen A.E."/>
            <person name="Apt K.E."/>
            <person name="Bechner M."/>
            <person name="Brzezinski M.A."/>
            <person name="Chaal B.K."/>
            <person name="Chiovitti A."/>
            <person name="Davis A.K."/>
            <person name="Demarest M.S."/>
            <person name="Detter J.C."/>
            <person name="Glavina T."/>
            <person name="Goodstein D."/>
            <person name="Hadi M.Z."/>
            <person name="Hellsten U."/>
            <person name="Hildebrand M."/>
            <person name="Jenkins B.D."/>
            <person name="Jurka J."/>
            <person name="Kapitonov V.V."/>
            <person name="Kroger N."/>
            <person name="Lau W.W."/>
            <person name="Lane T.W."/>
            <person name="Larimer F.W."/>
            <person name="Lippmeier J.C."/>
            <person name="Lucas S."/>
            <person name="Medina M."/>
            <person name="Montsant A."/>
            <person name="Obornik M."/>
            <person name="Parker M.S."/>
            <person name="Palenik B."/>
            <person name="Pazour G.J."/>
            <person name="Richardson P.M."/>
            <person name="Rynearson T.A."/>
            <person name="Saito M.A."/>
            <person name="Schwartz D.C."/>
            <person name="Thamatrakoln K."/>
            <person name="Valentin K."/>
            <person name="Vardi A."/>
            <person name="Wilkerson F.P."/>
            <person name="Rokhsar D.S."/>
        </authorList>
    </citation>
    <scope>NUCLEOTIDE SEQUENCE [LARGE SCALE GENOMIC DNA]</scope>
    <source>
        <strain evidence="3 4">CCMP1335</strain>
    </source>
</reference>
<name>B8BVE2_THAPS</name>
<dbReference type="AlphaFoldDB" id="B8BVE2"/>
<evidence type="ECO:0000313" key="3">
    <source>
        <dbReference type="EMBL" id="EED95445.1"/>
    </source>
</evidence>